<comment type="caution">
    <text evidence="1">The sequence shown here is derived from an EMBL/GenBank/DDBJ whole genome shotgun (WGS) entry which is preliminary data.</text>
</comment>
<dbReference type="Proteomes" id="UP001146067">
    <property type="component" value="Unassembled WGS sequence"/>
</dbReference>
<evidence type="ECO:0000313" key="2">
    <source>
        <dbReference type="Proteomes" id="UP001146067"/>
    </source>
</evidence>
<protein>
    <recommendedName>
        <fullName evidence="3">DDE superfamily endonuclease</fullName>
    </recommendedName>
</protein>
<keyword evidence="2" id="KW-1185">Reference proteome</keyword>
<evidence type="ECO:0008006" key="3">
    <source>
        <dbReference type="Google" id="ProtNLM"/>
    </source>
</evidence>
<gene>
    <name evidence="1" type="ORF">O1R50_25385</name>
</gene>
<dbReference type="EMBL" id="JAPZVP010000033">
    <property type="protein sequence ID" value="MDA1362971.1"/>
    <property type="molecule type" value="Genomic_DNA"/>
</dbReference>
<proteinExistence type="predicted"/>
<sequence>MSSMVAYTAVLPVDRAACDWFARRLAGHRRVIGTRKGTRRLTPWAHAVFTLRFLIDGTRIRQLAADNALPKSTAYEYLWEGLEVLAAAAPGLQAAIDASREAGDGHIGLDGTLIPTTRAQVEGPTKGVDLFWSGKHHRHGVNLQVISAPDGLGLSPLVLTPSYAARARLAR</sequence>
<reference evidence="1" key="1">
    <citation type="submission" date="2022-12" db="EMBL/GenBank/DDBJ databases">
        <title>Gycomyces niveus sp.nov.,a novel actinomycete isolated from soil in Shouguan.</title>
        <authorList>
            <person name="Yang X."/>
        </authorList>
    </citation>
    <scope>NUCLEOTIDE SEQUENCE</scope>
    <source>
        <strain evidence="1">NEAU-A15</strain>
    </source>
</reference>
<evidence type="ECO:0000313" key="1">
    <source>
        <dbReference type="EMBL" id="MDA1362971.1"/>
    </source>
</evidence>
<accession>A0A9X3PF91</accession>
<name>A0A9X3PF91_9ACTN</name>
<dbReference type="RefSeq" id="WP_270113056.1">
    <property type="nucleotide sequence ID" value="NZ_JAPZVP010000033.1"/>
</dbReference>
<organism evidence="1 2">
    <name type="scientific">Glycomyces luteolus</name>
    <dbReference type="NCBI Taxonomy" id="2670330"/>
    <lineage>
        <taxon>Bacteria</taxon>
        <taxon>Bacillati</taxon>
        <taxon>Actinomycetota</taxon>
        <taxon>Actinomycetes</taxon>
        <taxon>Glycomycetales</taxon>
        <taxon>Glycomycetaceae</taxon>
        <taxon>Glycomyces</taxon>
    </lineage>
</organism>
<dbReference type="AlphaFoldDB" id="A0A9X3PF91"/>